<feature type="binding site" evidence="7">
    <location>
        <position position="78"/>
    </location>
    <ligand>
        <name>Zn(2+)</name>
        <dbReference type="ChEBI" id="CHEBI:29105"/>
    </ligand>
</feature>
<evidence type="ECO:0000256" key="1">
    <source>
        <dbReference type="ARBA" id="ARBA00012864"/>
    </source>
</evidence>
<evidence type="ECO:0000256" key="5">
    <source>
        <dbReference type="ARBA" id="ARBA00022833"/>
    </source>
</evidence>
<feature type="binding site" evidence="7">
    <location>
        <position position="327"/>
    </location>
    <ligand>
        <name>4-imidazolone-5-propanoate</name>
        <dbReference type="ChEBI" id="CHEBI:77893"/>
    </ligand>
</feature>
<feature type="binding site" evidence="7">
    <location>
        <position position="324"/>
    </location>
    <ligand>
        <name>N-formimidoyl-L-glutamate</name>
        <dbReference type="ChEBI" id="CHEBI:58928"/>
    </ligand>
</feature>
<comment type="cofactor">
    <cofactor evidence="7">
        <name>Zn(2+)</name>
        <dbReference type="ChEBI" id="CHEBI:29105"/>
    </cofactor>
    <cofactor evidence="7">
        <name>Fe(3+)</name>
        <dbReference type="ChEBI" id="CHEBI:29034"/>
    </cofactor>
    <text evidence="7">Binds 1 zinc or iron ion per subunit.</text>
</comment>
<feature type="domain" description="Amidohydrolase-related" evidence="8">
    <location>
        <begin position="69"/>
        <end position="410"/>
    </location>
</feature>
<dbReference type="HAMAP" id="MF_00372">
    <property type="entry name" value="HutI"/>
    <property type="match status" value="1"/>
</dbReference>
<keyword evidence="10" id="KW-1185">Reference proteome</keyword>
<feature type="binding site" evidence="7">
    <location>
        <position position="80"/>
    </location>
    <ligand>
        <name>Fe(3+)</name>
        <dbReference type="ChEBI" id="CHEBI:29034"/>
    </ligand>
</feature>
<feature type="binding site" evidence="7">
    <location>
        <position position="322"/>
    </location>
    <ligand>
        <name>Fe(3+)</name>
        <dbReference type="ChEBI" id="CHEBI:29034"/>
    </ligand>
</feature>
<evidence type="ECO:0000256" key="2">
    <source>
        <dbReference type="ARBA" id="ARBA00022723"/>
    </source>
</evidence>
<dbReference type="PANTHER" id="PTHR42752:SF1">
    <property type="entry name" value="IMIDAZOLONEPROPIONASE-RELATED"/>
    <property type="match status" value="1"/>
</dbReference>
<feature type="binding site" evidence="7">
    <location>
        <position position="251"/>
    </location>
    <ligand>
        <name>4-imidazolone-5-propanoate</name>
        <dbReference type="ChEBI" id="CHEBI:77893"/>
    </ligand>
</feature>
<keyword evidence="5 7" id="KW-0862">Zinc</keyword>
<dbReference type="FunFam" id="3.20.20.140:FF:000007">
    <property type="entry name" value="Imidazolonepropionase"/>
    <property type="match status" value="1"/>
</dbReference>
<evidence type="ECO:0000313" key="10">
    <source>
        <dbReference type="Proteomes" id="UP000536509"/>
    </source>
</evidence>
<keyword evidence="7" id="KW-0963">Cytoplasm</keyword>
<organism evidence="9 10">
    <name type="scientific">Flavobacterium rivulicola</name>
    <dbReference type="NCBI Taxonomy" id="2732161"/>
    <lineage>
        <taxon>Bacteria</taxon>
        <taxon>Pseudomonadati</taxon>
        <taxon>Bacteroidota</taxon>
        <taxon>Flavobacteriia</taxon>
        <taxon>Flavobacteriales</taxon>
        <taxon>Flavobacteriaceae</taxon>
        <taxon>Flavobacterium</taxon>
    </lineage>
</organism>
<feature type="binding site" evidence="7">
    <location>
        <position position="248"/>
    </location>
    <ligand>
        <name>Zn(2+)</name>
        <dbReference type="ChEBI" id="CHEBI:29105"/>
    </ligand>
</feature>
<dbReference type="SUPFAM" id="SSF51338">
    <property type="entry name" value="Composite domain of metallo-dependent hydrolases"/>
    <property type="match status" value="1"/>
</dbReference>
<dbReference type="GO" id="GO:0005506">
    <property type="term" value="F:iron ion binding"/>
    <property type="evidence" value="ECO:0007669"/>
    <property type="project" value="UniProtKB-UniRule"/>
</dbReference>
<keyword evidence="4 7" id="KW-0369">Histidine metabolism</keyword>
<dbReference type="GO" id="GO:0019557">
    <property type="term" value="P:L-histidine catabolic process to glutamate and formate"/>
    <property type="evidence" value="ECO:0007669"/>
    <property type="project" value="UniProtKB-UniPathway"/>
</dbReference>
<keyword evidence="6 7" id="KW-0408">Iron</keyword>
<dbReference type="PANTHER" id="PTHR42752">
    <property type="entry name" value="IMIDAZOLONEPROPIONASE"/>
    <property type="match status" value="1"/>
</dbReference>
<dbReference type="EMBL" id="JABEVX010000004">
    <property type="protein sequence ID" value="NNT72398.1"/>
    <property type="molecule type" value="Genomic_DNA"/>
</dbReference>
<reference evidence="9 10" key="1">
    <citation type="submission" date="2020-05" db="EMBL/GenBank/DDBJ databases">
        <title>Draft genome of Flavobacterium sp. IMCC34852.</title>
        <authorList>
            <person name="Song J."/>
            <person name="Cho J.-C."/>
        </authorList>
    </citation>
    <scope>NUCLEOTIDE SEQUENCE [LARGE SCALE GENOMIC DNA]</scope>
    <source>
        <strain evidence="9 10">IMCC34852</strain>
    </source>
</reference>
<evidence type="ECO:0000256" key="7">
    <source>
        <dbReference type="HAMAP-Rule" id="MF_00372"/>
    </source>
</evidence>
<dbReference type="GO" id="GO:0008270">
    <property type="term" value="F:zinc ion binding"/>
    <property type="evidence" value="ECO:0007669"/>
    <property type="project" value="UniProtKB-UniRule"/>
</dbReference>
<feature type="binding site" evidence="7">
    <location>
        <position position="78"/>
    </location>
    <ligand>
        <name>Fe(3+)</name>
        <dbReference type="ChEBI" id="CHEBI:29034"/>
    </ligand>
</feature>
<dbReference type="InterPro" id="IPR005920">
    <property type="entry name" value="HutI"/>
</dbReference>
<feature type="binding site" evidence="7">
    <location>
        <position position="80"/>
    </location>
    <ligand>
        <name>Zn(2+)</name>
        <dbReference type="ChEBI" id="CHEBI:29105"/>
    </ligand>
</feature>
<dbReference type="InterPro" id="IPR011059">
    <property type="entry name" value="Metal-dep_hydrolase_composite"/>
</dbReference>
<gene>
    <name evidence="7" type="primary">hutI</name>
    <name evidence="9" type="ORF">HKT18_09245</name>
</gene>
<comment type="subcellular location">
    <subcellularLocation>
        <location evidence="7">Cytoplasm</location>
    </subcellularLocation>
</comment>
<keyword evidence="2 7" id="KW-0479">Metal-binding</keyword>
<dbReference type="Gene3D" id="2.30.40.10">
    <property type="entry name" value="Urease, subunit C, domain 1"/>
    <property type="match status" value="1"/>
</dbReference>
<comment type="catalytic activity">
    <reaction evidence="7">
        <text>4-imidazolone-5-propanoate + H2O = N-formimidoyl-L-glutamate</text>
        <dbReference type="Rhea" id="RHEA:23660"/>
        <dbReference type="ChEBI" id="CHEBI:15377"/>
        <dbReference type="ChEBI" id="CHEBI:58928"/>
        <dbReference type="ChEBI" id="CHEBI:77893"/>
        <dbReference type="EC" id="3.5.2.7"/>
    </reaction>
</comment>
<evidence type="ECO:0000256" key="4">
    <source>
        <dbReference type="ARBA" id="ARBA00022808"/>
    </source>
</evidence>
<evidence type="ECO:0000256" key="3">
    <source>
        <dbReference type="ARBA" id="ARBA00022801"/>
    </source>
</evidence>
<feature type="binding site" evidence="7">
    <location>
        <position position="183"/>
    </location>
    <ligand>
        <name>4-imidazolone-5-propanoate</name>
        <dbReference type="ChEBI" id="CHEBI:77893"/>
    </ligand>
</feature>
<sequence>MQTLIINIKELLQVRETHVDKVSGNEMAVLPSIKNAFLLIEDDTIAAFGSMNDCPKINADKTIEADGKIVLPSWCDSHTHIVYAGNREQEFVDRINGLTYEEIANRGGGILNSAKKLNETSEDDIYNQSKKRLEEVIQQGTGAVEIKSGYGLTVEGELKMLRVIKKLAQNYPIAIKATFLGAHAFPLEYKENHSAYIDLIINEMLPKIAEEKLADYIDAFLETGYFSVEETERIMEAGKQYGLRSKIHVNQFTAINGIAACVKHNALSVDHLEIVTDEDIEALKNSETIAVALPSCSYFISIPYTPARKMLNAGLPLALASDFNPGTTPSGNMNFVVATACIKMKMTPEEAINAATINGAYAMGLSATHGSITIGKKANLIITKPLNSFYELPYAFGSNLIEQVLLNGKVIS</sequence>
<proteinExistence type="inferred from homology"/>
<comment type="caution">
    <text evidence="9">The sequence shown here is derived from an EMBL/GenBank/DDBJ whole genome shotgun (WGS) entry which is preliminary data.</text>
</comment>
<evidence type="ECO:0000256" key="6">
    <source>
        <dbReference type="ARBA" id="ARBA00023004"/>
    </source>
</evidence>
<accession>A0A7Y3R9J8</accession>
<dbReference type="GO" id="GO:0019556">
    <property type="term" value="P:L-histidine catabolic process to glutamate and formamide"/>
    <property type="evidence" value="ECO:0007669"/>
    <property type="project" value="UniProtKB-UniRule"/>
</dbReference>
<dbReference type="EC" id="3.5.2.7" evidence="1 7"/>
<keyword evidence="3 7" id="KW-0378">Hydrolase</keyword>
<feature type="binding site" evidence="7">
    <location>
        <position position="150"/>
    </location>
    <ligand>
        <name>4-imidazolone-5-propanoate</name>
        <dbReference type="ChEBI" id="CHEBI:77893"/>
    </ligand>
</feature>
<dbReference type="UniPathway" id="UPA00379">
    <property type="reaction ID" value="UER00551"/>
</dbReference>
<dbReference type="InterPro" id="IPR006680">
    <property type="entry name" value="Amidohydro-rel"/>
</dbReference>
<feature type="binding site" evidence="7">
    <location>
        <position position="248"/>
    </location>
    <ligand>
        <name>Fe(3+)</name>
        <dbReference type="ChEBI" id="CHEBI:29034"/>
    </ligand>
</feature>
<feature type="binding site" evidence="7">
    <location>
        <position position="326"/>
    </location>
    <ligand>
        <name>N-formimidoyl-L-glutamate</name>
        <dbReference type="ChEBI" id="CHEBI:58928"/>
    </ligand>
</feature>
<comment type="similarity">
    <text evidence="7">Belongs to the metallo-dependent hydrolases superfamily. HutI family.</text>
</comment>
<feature type="binding site" evidence="7">
    <location>
        <position position="322"/>
    </location>
    <ligand>
        <name>Zn(2+)</name>
        <dbReference type="ChEBI" id="CHEBI:29105"/>
    </ligand>
</feature>
<protein>
    <recommendedName>
        <fullName evidence="1 7">Imidazolonepropionase</fullName>
        <ecNumber evidence="1 7">3.5.2.7</ecNumber>
    </recommendedName>
    <alternativeName>
        <fullName evidence="7">Imidazolone-5-propionate hydrolase</fullName>
    </alternativeName>
</protein>
<comment type="pathway">
    <text evidence="7">Amino-acid degradation; L-histidine degradation into L-glutamate; N-formimidoyl-L-glutamate from L-histidine: step 3/3.</text>
</comment>
<feature type="binding site" evidence="7">
    <location>
        <position position="150"/>
    </location>
    <ligand>
        <name>N-formimidoyl-L-glutamate</name>
        <dbReference type="ChEBI" id="CHEBI:58928"/>
    </ligand>
</feature>
<dbReference type="InterPro" id="IPR032466">
    <property type="entry name" value="Metal_Hydrolase"/>
</dbReference>
<dbReference type="CDD" id="cd01296">
    <property type="entry name" value="Imidazolone-5PH"/>
    <property type="match status" value="1"/>
</dbReference>
<dbReference type="RefSeq" id="WP_171222574.1">
    <property type="nucleotide sequence ID" value="NZ_CP121446.1"/>
</dbReference>
<dbReference type="Pfam" id="PF01979">
    <property type="entry name" value="Amidohydro_1"/>
    <property type="match status" value="1"/>
</dbReference>
<dbReference type="Gene3D" id="3.20.20.140">
    <property type="entry name" value="Metal-dependent hydrolases"/>
    <property type="match status" value="1"/>
</dbReference>
<feature type="binding site" evidence="7">
    <location>
        <position position="87"/>
    </location>
    <ligand>
        <name>4-imidazolone-5-propanoate</name>
        <dbReference type="ChEBI" id="CHEBI:77893"/>
    </ligand>
</feature>
<name>A0A7Y3R9J8_9FLAO</name>
<evidence type="ECO:0000259" key="8">
    <source>
        <dbReference type="Pfam" id="PF01979"/>
    </source>
</evidence>
<dbReference type="AlphaFoldDB" id="A0A7Y3R9J8"/>
<dbReference type="GO" id="GO:0050480">
    <property type="term" value="F:imidazolonepropionase activity"/>
    <property type="evidence" value="ECO:0007669"/>
    <property type="project" value="UniProtKB-UniRule"/>
</dbReference>
<comment type="function">
    <text evidence="7">Catalyzes the hydrolytic cleavage of the carbon-nitrogen bond in imidazolone-5-propanoate to yield N-formimidoyl-L-glutamate. It is the third step in the universal histidine degradation pathway.</text>
</comment>
<dbReference type="GO" id="GO:0005737">
    <property type="term" value="C:cytoplasm"/>
    <property type="evidence" value="ECO:0007669"/>
    <property type="project" value="UniProtKB-SubCell"/>
</dbReference>
<dbReference type="Proteomes" id="UP000536509">
    <property type="component" value="Unassembled WGS sequence"/>
</dbReference>
<evidence type="ECO:0000313" key="9">
    <source>
        <dbReference type="EMBL" id="NNT72398.1"/>
    </source>
</evidence>
<dbReference type="SUPFAM" id="SSF51556">
    <property type="entry name" value="Metallo-dependent hydrolases"/>
    <property type="match status" value="1"/>
</dbReference>
<dbReference type="NCBIfam" id="TIGR01224">
    <property type="entry name" value="hutI"/>
    <property type="match status" value="1"/>
</dbReference>